<dbReference type="Proteomes" id="UP001283361">
    <property type="component" value="Unassembled WGS sequence"/>
</dbReference>
<proteinExistence type="predicted"/>
<dbReference type="EMBL" id="JAWDGP010007415">
    <property type="protein sequence ID" value="KAK3719395.1"/>
    <property type="molecule type" value="Genomic_DNA"/>
</dbReference>
<evidence type="ECO:0000313" key="2">
    <source>
        <dbReference type="Proteomes" id="UP001283361"/>
    </source>
</evidence>
<sequence length="76" mass="8609">MRRIFVRNSLSYLLGRPLVESKVGHGYSRTPLLKLESRKTEDPTCCTADDSTAFESLLYAASSVHSDFDSRHEDED</sequence>
<reference evidence="1" key="1">
    <citation type="journal article" date="2023" name="G3 (Bethesda)">
        <title>A reference genome for the long-term kleptoplast-retaining sea slug Elysia crispata morphotype clarki.</title>
        <authorList>
            <person name="Eastman K.E."/>
            <person name="Pendleton A.L."/>
            <person name="Shaikh M.A."/>
            <person name="Suttiyut T."/>
            <person name="Ogas R."/>
            <person name="Tomko P."/>
            <person name="Gavelis G."/>
            <person name="Widhalm J.R."/>
            <person name="Wisecaver J.H."/>
        </authorList>
    </citation>
    <scope>NUCLEOTIDE SEQUENCE</scope>
    <source>
        <strain evidence="1">ECLA1</strain>
    </source>
</reference>
<gene>
    <name evidence="1" type="ORF">RRG08_029550</name>
</gene>
<evidence type="ECO:0000313" key="1">
    <source>
        <dbReference type="EMBL" id="KAK3719395.1"/>
    </source>
</evidence>
<comment type="caution">
    <text evidence="1">The sequence shown here is derived from an EMBL/GenBank/DDBJ whole genome shotgun (WGS) entry which is preliminary data.</text>
</comment>
<keyword evidence="2" id="KW-1185">Reference proteome</keyword>
<dbReference type="AlphaFoldDB" id="A0AAE0XW33"/>
<accession>A0AAE0XW33</accession>
<organism evidence="1 2">
    <name type="scientific">Elysia crispata</name>
    <name type="common">lettuce slug</name>
    <dbReference type="NCBI Taxonomy" id="231223"/>
    <lineage>
        <taxon>Eukaryota</taxon>
        <taxon>Metazoa</taxon>
        <taxon>Spiralia</taxon>
        <taxon>Lophotrochozoa</taxon>
        <taxon>Mollusca</taxon>
        <taxon>Gastropoda</taxon>
        <taxon>Heterobranchia</taxon>
        <taxon>Euthyneura</taxon>
        <taxon>Panpulmonata</taxon>
        <taxon>Sacoglossa</taxon>
        <taxon>Placobranchoidea</taxon>
        <taxon>Plakobranchidae</taxon>
        <taxon>Elysia</taxon>
    </lineage>
</organism>
<name>A0AAE0XW33_9GAST</name>
<protein>
    <submittedName>
        <fullName evidence="1">Uncharacterized protein</fullName>
    </submittedName>
</protein>